<evidence type="ECO:0000256" key="3">
    <source>
        <dbReference type="PROSITE-ProRule" id="PRU00023"/>
    </source>
</evidence>
<dbReference type="PANTHER" id="PTHR24171:SF8">
    <property type="entry name" value="BRCA1-ASSOCIATED RING DOMAIN PROTEIN 1"/>
    <property type="match status" value="1"/>
</dbReference>
<gene>
    <name evidence="5" type="ORF">MGAL_10B005649</name>
</gene>
<dbReference type="Pfam" id="PF12796">
    <property type="entry name" value="Ank_2"/>
    <property type="match status" value="1"/>
</dbReference>
<feature type="region of interest" description="Disordered" evidence="4">
    <location>
        <begin position="535"/>
        <end position="556"/>
    </location>
</feature>
<name>A0A8B6F645_MYTGA</name>
<accession>A0A8B6F645</accession>
<dbReference type="GO" id="GO:0031436">
    <property type="term" value="C:BRCA1-BARD1 complex"/>
    <property type="evidence" value="ECO:0007669"/>
    <property type="project" value="TreeGrafter"/>
</dbReference>
<dbReference type="PANTHER" id="PTHR24171">
    <property type="entry name" value="ANKYRIN REPEAT DOMAIN-CONTAINING PROTEIN 39-RELATED"/>
    <property type="match status" value="1"/>
</dbReference>
<protein>
    <submittedName>
        <fullName evidence="5">Uncharacterized protein</fullName>
    </submittedName>
</protein>
<comment type="caution">
    <text evidence="5">The sequence shown here is derived from an EMBL/GenBank/DDBJ whole genome shotgun (WGS) entry which is preliminary data.</text>
</comment>
<dbReference type="Proteomes" id="UP000596742">
    <property type="component" value="Unassembled WGS sequence"/>
</dbReference>
<feature type="repeat" description="ANK" evidence="3">
    <location>
        <begin position="78"/>
        <end position="110"/>
    </location>
</feature>
<dbReference type="InterPro" id="IPR036770">
    <property type="entry name" value="Ankyrin_rpt-contain_sf"/>
</dbReference>
<dbReference type="InterPro" id="IPR002110">
    <property type="entry name" value="Ankyrin_rpt"/>
</dbReference>
<dbReference type="OrthoDB" id="194358at2759"/>
<evidence type="ECO:0000256" key="1">
    <source>
        <dbReference type="ARBA" id="ARBA00022737"/>
    </source>
</evidence>
<dbReference type="SUPFAM" id="SSF49562">
    <property type="entry name" value="C2 domain (Calcium/lipid-binding domain, CaLB)"/>
    <property type="match status" value="1"/>
</dbReference>
<dbReference type="InterPro" id="IPR035892">
    <property type="entry name" value="C2_domain_sf"/>
</dbReference>
<reference evidence="5" key="1">
    <citation type="submission" date="2018-11" db="EMBL/GenBank/DDBJ databases">
        <authorList>
            <person name="Alioto T."/>
            <person name="Alioto T."/>
        </authorList>
    </citation>
    <scope>NUCLEOTIDE SEQUENCE</scope>
</reference>
<dbReference type="GO" id="GO:0085020">
    <property type="term" value="P:protein K6-linked ubiquitination"/>
    <property type="evidence" value="ECO:0007669"/>
    <property type="project" value="TreeGrafter"/>
</dbReference>
<dbReference type="Gene3D" id="1.25.40.20">
    <property type="entry name" value="Ankyrin repeat-containing domain"/>
    <property type="match status" value="1"/>
</dbReference>
<dbReference type="SMART" id="SM00248">
    <property type="entry name" value="ANK"/>
    <property type="match status" value="3"/>
</dbReference>
<evidence type="ECO:0000313" key="5">
    <source>
        <dbReference type="EMBL" id="VDI44091.1"/>
    </source>
</evidence>
<proteinExistence type="predicted"/>
<keyword evidence="6" id="KW-1185">Reference proteome</keyword>
<feature type="region of interest" description="Disordered" evidence="4">
    <location>
        <begin position="596"/>
        <end position="623"/>
    </location>
</feature>
<organism evidence="5 6">
    <name type="scientific">Mytilus galloprovincialis</name>
    <name type="common">Mediterranean mussel</name>
    <dbReference type="NCBI Taxonomy" id="29158"/>
    <lineage>
        <taxon>Eukaryota</taxon>
        <taxon>Metazoa</taxon>
        <taxon>Spiralia</taxon>
        <taxon>Lophotrochozoa</taxon>
        <taxon>Mollusca</taxon>
        <taxon>Bivalvia</taxon>
        <taxon>Autobranchia</taxon>
        <taxon>Pteriomorphia</taxon>
        <taxon>Mytilida</taxon>
        <taxon>Mytiloidea</taxon>
        <taxon>Mytilidae</taxon>
        <taxon>Mytilinae</taxon>
        <taxon>Mytilus</taxon>
    </lineage>
</organism>
<sequence length="759" mass="86082">MNGAMGSLEGTFDTSLHEAVRFGDLDEVKVALQQGYDPNLIGLYQWSALHEAAHNGEVDILKCLLKNKGDPDRKDFLQGYTSLHYAAREDHVECLQLLLDRGGDYNITNNNGTSCLDIAKGQCLDLLQSLRAKDLMKLSLEDAKKITTVKKDIEDDLDLSISSSTDLSVFTDEEKPPAIGYIHLTFEYNSKKSSLRIRVWQITDLLLPPTNTSMIHSLFIKSYLMPDKKKDSKRKTEEVRVDSTEAHVKTKSSHLSVQHVYSPSTFKFTKPLEYDCIAKDIVKERSVQIELCLTQKYSKRTFLIGMFHMKLKDAVKKMVREKYPLIPCMNHTIPANMKVYCASELKITNSKKVFYSNPDVRNLSDAMSDCSSRAASNPDMHEVNLEIESELSPVKLEMSEIQDYVSNEQKKQKEIEKQLLTKIPGLTDLNFDIAEDVQSGEGELLSRVVDITDYGDEKEVEKKSAFASVLKSKLLPKKKTEVQNIASSQQHSIELDERLSPRFVEDWKYQNIKESEQDILETKINMPNKKVNIKEPVKAKEKDEGQSSRPETPTWDYYDLDLEPVEIAINDSSTTSDGAQPIYLPMDTTMGIKNQKSEMTKGQQKSHRKSAKRKDKPIPGKAVPQIIITDAENGRNENRISQEFVTPRNITIEMGVDNKSNQNISNSQITVTADVHLPKTNIERSESTTIEIQDSDSFIIDLEDIDSITPSPKLDFSTKQSIPMQVFIDENYDSFDEASIEEIHHPYIVSKNNDLITEV</sequence>
<feature type="compositionally biased region" description="Basic residues" evidence="4">
    <location>
        <begin position="604"/>
        <end position="615"/>
    </location>
</feature>
<keyword evidence="2 3" id="KW-0040">ANK repeat</keyword>
<evidence type="ECO:0000313" key="6">
    <source>
        <dbReference type="Proteomes" id="UP000596742"/>
    </source>
</evidence>
<dbReference type="Gene3D" id="2.60.40.150">
    <property type="entry name" value="C2 domain"/>
    <property type="match status" value="1"/>
</dbReference>
<feature type="repeat" description="ANK" evidence="3">
    <location>
        <begin position="44"/>
        <end position="76"/>
    </location>
</feature>
<keyword evidence="1" id="KW-0677">Repeat</keyword>
<dbReference type="AlphaFoldDB" id="A0A8B6F645"/>
<evidence type="ECO:0000256" key="4">
    <source>
        <dbReference type="SAM" id="MobiDB-lite"/>
    </source>
</evidence>
<dbReference type="EMBL" id="UYJE01006233">
    <property type="protein sequence ID" value="VDI44091.1"/>
    <property type="molecule type" value="Genomic_DNA"/>
</dbReference>
<feature type="compositionally biased region" description="Basic and acidic residues" evidence="4">
    <location>
        <begin position="535"/>
        <end position="546"/>
    </location>
</feature>
<dbReference type="PROSITE" id="PS50297">
    <property type="entry name" value="ANK_REP_REGION"/>
    <property type="match status" value="1"/>
</dbReference>
<dbReference type="GO" id="GO:0004842">
    <property type="term" value="F:ubiquitin-protein transferase activity"/>
    <property type="evidence" value="ECO:0007669"/>
    <property type="project" value="TreeGrafter"/>
</dbReference>
<dbReference type="GO" id="GO:0070531">
    <property type="term" value="C:BRCA1-A complex"/>
    <property type="evidence" value="ECO:0007669"/>
    <property type="project" value="TreeGrafter"/>
</dbReference>
<dbReference type="SUPFAM" id="SSF48403">
    <property type="entry name" value="Ankyrin repeat"/>
    <property type="match status" value="1"/>
</dbReference>
<evidence type="ECO:0000256" key="2">
    <source>
        <dbReference type="ARBA" id="ARBA00023043"/>
    </source>
</evidence>
<dbReference type="PROSITE" id="PS50088">
    <property type="entry name" value="ANK_REPEAT"/>
    <property type="match status" value="2"/>
</dbReference>